<evidence type="ECO:0000313" key="1">
    <source>
        <dbReference type="EMBL" id="CAK9154329.1"/>
    </source>
</evidence>
<evidence type="ECO:0000313" key="2">
    <source>
        <dbReference type="Proteomes" id="UP001642360"/>
    </source>
</evidence>
<comment type="caution">
    <text evidence="1">The sequence shown here is derived from an EMBL/GenBank/DDBJ whole genome shotgun (WGS) entry which is preliminary data.</text>
</comment>
<gene>
    <name evidence="1" type="ORF">ILEXP_LOCUS22646</name>
</gene>
<dbReference type="AlphaFoldDB" id="A0ABC8SGV5"/>
<reference evidence="1 2" key="1">
    <citation type="submission" date="2024-02" db="EMBL/GenBank/DDBJ databases">
        <authorList>
            <person name="Vignale AGUSTIN F."/>
            <person name="Sosa J E."/>
            <person name="Modenutti C."/>
        </authorList>
    </citation>
    <scope>NUCLEOTIDE SEQUENCE [LARGE SCALE GENOMIC DNA]</scope>
</reference>
<keyword evidence="2" id="KW-1185">Reference proteome</keyword>
<sequence>MIPSLVLKVTNCQSIAFGTEDTWYVMKTPRCLNAEMTCQVESTPRTICRGLQGQHVLDSEVSLVEGSESQEGEVLHEITQEREYRTNEGKDPVGVALGQRPLGCPHEDVPLGLLFDLLTWAPPCLPDLGSEARHEGTLAHGHVTVVINIGAPLEIRQLS</sequence>
<proteinExistence type="predicted"/>
<protein>
    <submittedName>
        <fullName evidence="1">Uncharacterized protein</fullName>
    </submittedName>
</protein>
<organism evidence="1 2">
    <name type="scientific">Ilex paraguariensis</name>
    <name type="common">yerba mate</name>
    <dbReference type="NCBI Taxonomy" id="185542"/>
    <lineage>
        <taxon>Eukaryota</taxon>
        <taxon>Viridiplantae</taxon>
        <taxon>Streptophyta</taxon>
        <taxon>Embryophyta</taxon>
        <taxon>Tracheophyta</taxon>
        <taxon>Spermatophyta</taxon>
        <taxon>Magnoliopsida</taxon>
        <taxon>eudicotyledons</taxon>
        <taxon>Gunneridae</taxon>
        <taxon>Pentapetalae</taxon>
        <taxon>asterids</taxon>
        <taxon>campanulids</taxon>
        <taxon>Aquifoliales</taxon>
        <taxon>Aquifoliaceae</taxon>
        <taxon>Ilex</taxon>
    </lineage>
</organism>
<name>A0ABC8SGV5_9AQUA</name>
<accession>A0ABC8SGV5</accession>
<dbReference type="Proteomes" id="UP001642360">
    <property type="component" value="Unassembled WGS sequence"/>
</dbReference>
<dbReference type="EMBL" id="CAUOFW020002514">
    <property type="protein sequence ID" value="CAK9154329.1"/>
    <property type="molecule type" value="Genomic_DNA"/>
</dbReference>